<comment type="caution">
    <text evidence="2">The sequence shown here is derived from an EMBL/GenBank/DDBJ whole genome shotgun (WGS) entry which is preliminary data.</text>
</comment>
<reference evidence="2 3" key="1">
    <citation type="journal article" date="2017" name="Gigascience">
        <title>Draft genome of the honey bee ectoparasitic mite, Tropilaelaps mercedesae, is shaped by the parasitic life history.</title>
        <authorList>
            <person name="Dong X."/>
            <person name="Armstrong S.D."/>
            <person name="Xia D."/>
            <person name="Makepeace B.L."/>
            <person name="Darby A.C."/>
            <person name="Kadowaki T."/>
        </authorList>
    </citation>
    <scope>NUCLEOTIDE SEQUENCE [LARGE SCALE GENOMIC DNA]</scope>
    <source>
        <strain evidence="2">Wuxi-XJTLU</strain>
    </source>
</reference>
<organism evidence="2 3">
    <name type="scientific">Tropilaelaps mercedesae</name>
    <dbReference type="NCBI Taxonomy" id="418985"/>
    <lineage>
        <taxon>Eukaryota</taxon>
        <taxon>Metazoa</taxon>
        <taxon>Ecdysozoa</taxon>
        <taxon>Arthropoda</taxon>
        <taxon>Chelicerata</taxon>
        <taxon>Arachnida</taxon>
        <taxon>Acari</taxon>
        <taxon>Parasitiformes</taxon>
        <taxon>Mesostigmata</taxon>
        <taxon>Gamasina</taxon>
        <taxon>Dermanyssoidea</taxon>
        <taxon>Laelapidae</taxon>
        <taxon>Tropilaelaps</taxon>
    </lineage>
</organism>
<gene>
    <name evidence="2" type="ORF">BIW11_02404</name>
</gene>
<dbReference type="InParanoid" id="A0A1V9Y400"/>
<name>A0A1V9Y400_9ACAR</name>
<evidence type="ECO:0000256" key="1">
    <source>
        <dbReference type="SAM" id="MobiDB-lite"/>
    </source>
</evidence>
<accession>A0A1V9Y400</accession>
<proteinExistence type="predicted"/>
<keyword evidence="3" id="KW-1185">Reference proteome</keyword>
<protein>
    <submittedName>
        <fullName evidence="2">Uncharacterized protein</fullName>
    </submittedName>
</protein>
<sequence>MPGRSTKRTTGVRRNGRSSCQLLKVEERTKSVRTFTSVLVRGNAKISARTEEERGPSSAVVVAAPQRIPLETRGRYHLTGTFKSLNNNLRPPPRHKLPLKSFASEFTSPGPLSSFHYLRSITTAIVLPRRPPSTPHAPPNGRRRMVSPSGIGDRGFVLGILAGNSTKARQSSPLNPTEGVLHSDDGRWVALEFHVCRPPEMHGGIGSSPVGCQFTFTAYALKTNRLTGLLRSFPPLFVRSLWSPLNRTDYNLLKQQPSQCRTTAARPLLVVYAMVARKVALLPSSPGPEAEKEAG</sequence>
<dbReference type="EMBL" id="MNPL01000039">
    <property type="protein sequence ID" value="OQR80398.1"/>
    <property type="molecule type" value="Genomic_DNA"/>
</dbReference>
<dbReference type="Proteomes" id="UP000192247">
    <property type="component" value="Unassembled WGS sequence"/>
</dbReference>
<feature type="region of interest" description="Disordered" evidence="1">
    <location>
        <begin position="128"/>
        <end position="148"/>
    </location>
</feature>
<evidence type="ECO:0000313" key="3">
    <source>
        <dbReference type="Proteomes" id="UP000192247"/>
    </source>
</evidence>
<dbReference type="AlphaFoldDB" id="A0A1V9Y400"/>
<evidence type="ECO:0000313" key="2">
    <source>
        <dbReference type="EMBL" id="OQR80398.1"/>
    </source>
</evidence>
<feature type="compositionally biased region" description="Pro residues" evidence="1">
    <location>
        <begin position="129"/>
        <end position="138"/>
    </location>
</feature>